<feature type="domain" description="CN hydrolase" evidence="1">
    <location>
        <begin position="4"/>
        <end position="113"/>
    </location>
</feature>
<comment type="caution">
    <text evidence="2">The sequence shown here is derived from an EMBL/GenBank/DDBJ whole genome shotgun (WGS) entry which is preliminary data.</text>
</comment>
<protein>
    <recommendedName>
        <fullName evidence="1">CN hydrolase domain-containing protein</fullName>
    </recommendedName>
</protein>
<dbReference type="InterPro" id="IPR003010">
    <property type="entry name" value="C-N_Hydrolase"/>
</dbReference>
<reference evidence="2" key="1">
    <citation type="submission" date="2015-09" db="EMBL/GenBank/DDBJ databases">
        <title>Draft Genome Sequences of Two Novel Amoeba-resistant Intranuclear Bacteria, Candidatus Berkiella cookevillensis and Candidatus Berkiella aquae.</title>
        <authorList>
            <person name="Mehari Y.T."/>
            <person name="Arivett B.A."/>
            <person name="Farone A.L."/>
            <person name="Gunderson J.H."/>
            <person name="Farone M.B."/>
        </authorList>
    </citation>
    <scope>NUCLEOTIDE SEQUENCE [LARGE SCALE GENOMIC DNA]</scope>
    <source>
        <strain evidence="2">HT99</strain>
    </source>
</reference>
<accession>A0A0Q9YZP0</accession>
<name>A0A0Q9YZP0_9GAMM</name>
<evidence type="ECO:0000259" key="1">
    <source>
        <dbReference type="Pfam" id="PF00795"/>
    </source>
</evidence>
<dbReference type="Pfam" id="PF00795">
    <property type="entry name" value="CN_hydrolase"/>
    <property type="match status" value="1"/>
</dbReference>
<dbReference type="Gene3D" id="3.60.110.10">
    <property type="entry name" value="Carbon-nitrogen hydrolase"/>
    <property type="match status" value="1"/>
</dbReference>
<dbReference type="SUPFAM" id="SSF56317">
    <property type="entry name" value="Carbon-nitrogen hydrolase"/>
    <property type="match status" value="1"/>
</dbReference>
<proteinExistence type="predicted"/>
<dbReference type="OrthoDB" id="9811121at2"/>
<dbReference type="AlphaFoldDB" id="A0A0Q9YZP0"/>
<dbReference type="STRING" id="295108.HT99x_00895"/>
<sequence>MIIVATTQYAIESALTWEQFIAKHQALVKEAKSHHAQLLLLPEYMGIEVSGKSPAIDLELFQDMQYRLPHYLNFFQQLAIDNQLYIQPGTIMVEVSPQRFANRAYFFSPSGSYGYQDK</sequence>
<gene>
    <name evidence="2" type="ORF">HT99x_00895</name>
</gene>
<evidence type="ECO:0000313" key="2">
    <source>
        <dbReference type="EMBL" id="KRG21704.1"/>
    </source>
</evidence>
<dbReference type="EMBL" id="LKAJ01000003">
    <property type="protein sequence ID" value="KRG21704.1"/>
    <property type="molecule type" value="Genomic_DNA"/>
</dbReference>
<dbReference type="InterPro" id="IPR036526">
    <property type="entry name" value="C-N_Hydrolase_sf"/>
</dbReference>
<organism evidence="2">
    <name type="scientific">Candidatus Berkiella aquae</name>
    <dbReference type="NCBI Taxonomy" id="295108"/>
    <lineage>
        <taxon>Bacteria</taxon>
        <taxon>Pseudomonadati</taxon>
        <taxon>Pseudomonadota</taxon>
        <taxon>Gammaproteobacteria</taxon>
        <taxon>Candidatus Berkiellales</taxon>
        <taxon>Candidatus Berkiellaceae</taxon>
        <taxon>Candidatus Berkiella</taxon>
    </lineage>
</organism>